<keyword evidence="3" id="KW-0862">Zinc</keyword>
<evidence type="ECO:0000256" key="2">
    <source>
        <dbReference type="ARBA" id="ARBA00022771"/>
    </source>
</evidence>
<keyword evidence="1" id="KW-0479">Metal-binding</keyword>
<dbReference type="Gene3D" id="2.20.25.240">
    <property type="match status" value="4"/>
</dbReference>
<dbReference type="AlphaFoldDB" id="A0A835GAT0"/>
<accession>A0A835GAT0</accession>
<protein>
    <recommendedName>
        <fullName evidence="4">FLYWCH-type domain-containing protein</fullName>
    </recommendedName>
</protein>
<dbReference type="GO" id="GO:0008270">
    <property type="term" value="F:zinc ion binding"/>
    <property type="evidence" value="ECO:0007669"/>
    <property type="project" value="UniProtKB-KW"/>
</dbReference>
<dbReference type="Proteomes" id="UP000648187">
    <property type="component" value="Unassembled WGS sequence"/>
</dbReference>
<feature type="domain" description="FLYWCH-type" evidence="4">
    <location>
        <begin position="345"/>
        <end position="400"/>
    </location>
</feature>
<feature type="domain" description="FLYWCH-type" evidence="4">
    <location>
        <begin position="273"/>
        <end position="330"/>
    </location>
</feature>
<organism evidence="5 6">
    <name type="scientific">Spodoptera exigua</name>
    <name type="common">Beet armyworm</name>
    <name type="synonym">Noctua fulgens</name>
    <dbReference type="NCBI Taxonomy" id="7107"/>
    <lineage>
        <taxon>Eukaryota</taxon>
        <taxon>Metazoa</taxon>
        <taxon>Ecdysozoa</taxon>
        <taxon>Arthropoda</taxon>
        <taxon>Hexapoda</taxon>
        <taxon>Insecta</taxon>
        <taxon>Pterygota</taxon>
        <taxon>Neoptera</taxon>
        <taxon>Endopterygota</taxon>
        <taxon>Lepidoptera</taxon>
        <taxon>Glossata</taxon>
        <taxon>Ditrysia</taxon>
        <taxon>Noctuoidea</taxon>
        <taxon>Noctuidae</taxon>
        <taxon>Amphipyrinae</taxon>
        <taxon>Spodoptera</taxon>
    </lineage>
</organism>
<dbReference type="EMBL" id="JACKWZ010000206">
    <property type="protein sequence ID" value="KAF9412002.1"/>
    <property type="molecule type" value="Genomic_DNA"/>
</dbReference>
<dbReference type="InterPro" id="IPR007588">
    <property type="entry name" value="Znf_FLYWCH"/>
</dbReference>
<comment type="caution">
    <text evidence="5">The sequence shown here is derived from an EMBL/GenBank/DDBJ whole genome shotgun (WGS) entry which is preliminary data.</text>
</comment>
<evidence type="ECO:0000256" key="3">
    <source>
        <dbReference type="ARBA" id="ARBA00022833"/>
    </source>
</evidence>
<keyword evidence="2" id="KW-0863">Zinc-finger</keyword>
<evidence type="ECO:0000313" key="5">
    <source>
        <dbReference type="EMBL" id="KAF9412002.1"/>
    </source>
</evidence>
<name>A0A835GAT0_SPOEX</name>
<evidence type="ECO:0000313" key="6">
    <source>
        <dbReference type="Proteomes" id="UP000648187"/>
    </source>
</evidence>
<evidence type="ECO:0000259" key="4">
    <source>
        <dbReference type="Pfam" id="PF04500"/>
    </source>
</evidence>
<keyword evidence="6" id="KW-1185">Reference proteome</keyword>
<reference evidence="5" key="1">
    <citation type="submission" date="2020-08" db="EMBL/GenBank/DDBJ databases">
        <title>Spodoptera exigua strain:BAW_Kor-Di-RS1 Genome sequencing and assembly.</title>
        <authorList>
            <person name="Kim J."/>
            <person name="Nam H.Y."/>
            <person name="Kwon M."/>
            <person name="Choi J.H."/>
            <person name="Cho S.R."/>
            <person name="Kim G.-H."/>
        </authorList>
    </citation>
    <scope>NUCLEOTIDE SEQUENCE</scope>
    <source>
        <strain evidence="5">BAW_Kor-Di-RS1</strain>
        <tissue evidence="5">Whole-body</tissue>
    </source>
</reference>
<evidence type="ECO:0000256" key="1">
    <source>
        <dbReference type="ARBA" id="ARBA00022723"/>
    </source>
</evidence>
<feature type="domain" description="FLYWCH-type" evidence="4">
    <location>
        <begin position="196"/>
        <end position="252"/>
    </location>
</feature>
<dbReference type="Pfam" id="PF04500">
    <property type="entry name" value="FLYWCH"/>
    <property type="match status" value="3"/>
</dbReference>
<gene>
    <name evidence="5" type="ORF">HW555_009357</name>
</gene>
<proteinExistence type="predicted"/>
<sequence length="443" mass="50497">MAFLVMAGACPIITILLEVPPRKPTSGLGNHSLLLCGAESLVPVVDAKSRRLVMNPTIPNSVQGFKELVRHGTTNEKKRLTLELSQKNYEYTLIPGRKKKDLLMFNKYTYSQHSSSSTYYCSQKYLGCTAALKLSHLGKVIIVRSDHTHDPPRYMKSGGKFIKLLSPENHMGYFLPERAMGCGMTCWQMPSCEYEFIPTLKGKNLLMYNQYTFSQDHNSNSYYCSKKLSGCRASVKLTKDGAIREANTTHNHSPPKYMKMANGLLIKDPRVKFIETVRGARLMMLNGFTFSQKNHKKRWFYCSRKTNKCQSRIRLNSDGSIICAPVGHNHPPPELKELSRTYEMIPTKKGKYLLMYQGYTYSQQHHTRNYYCSKKNSGCKARLKLDYDGKILSGFTEHFHPAPSYKYQFITSQMGKQLILIGGYTFSKTVTGNIWTSIPPKVM</sequence>